<keyword evidence="2" id="KW-1185">Reference proteome</keyword>
<dbReference type="RefSeq" id="XP_033457714.1">
    <property type="nucleotide sequence ID" value="XM_033606880.1"/>
</dbReference>
<sequence length="208" mass="23079">MRAHVHWADLGHWTMLREALETDFDAIVESKHLDHTGSKAKRSPITVHLLPSPMPSQVEDRREGILIVKPPTTSLRPALFTVCPGRSPVGTSAEKGLACPPRSGWGKQSHRLKKTDRPCASMDISVRVYLSILHIICQCRRDLEFHTALALAEGGRARTGSFIVFRDAHDNTRAAAHPTHDDSLSIGKQSLLARSLIVVFYCRPPGQR</sequence>
<evidence type="ECO:0000313" key="3">
    <source>
        <dbReference type="RefSeq" id="XP_033457714.1"/>
    </source>
</evidence>
<reference evidence="3" key="1">
    <citation type="submission" date="2020-01" db="EMBL/GenBank/DDBJ databases">
        <authorList>
            <consortium name="DOE Joint Genome Institute"/>
            <person name="Haridas S."/>
            <person name="Albert R."/>
            <person name="Binder M."/>
            <person name="Bloem J."/>
            <person name="Labutti K."/>
            <person name="Salamov A."/>
            <person name="Andreopoulos B."/>
            <person name="Baker S.E."/>
            <person name="Barry K."/>
            <person name="Bills G."/>
            <person name="Bluhm B.H."/>
            <person name="Cannon C."/>
            <person name="Castanera R."/>
            <person name="Culley D.E."/>
            <person name="Daum C."/>
            <person name="Ezra D."/>
            <person name="Gonzalez J.B."/>
            <person name="Henrissat B."/>
            <person name="Kuo A."/>
            <person name="Liang C."/>
            <person name="Lipzen A."/>
            <person name="Lutzoni F."/>
            <person name="Magnuson J."/>
            <person name="Mondo S."/>
            <person name="Nolan M."/>
            <person name="Ohm R."/>
            <person name="Pangilinan J."/>
            <person name="Park H.-J."/>
            <person name="Ramirez L."/>
            <person name="Alfaro M."/>
            <person name="Sun H."/>
            <person name="Tritt A."/>
            <person name="Yoshinaga Y."/>
            <person name="Zwiers L.-H."/>
            <person name="Turgeon B.G."/>
            <person name="Goodwin S.B."/>
            <person name="Spatafora J.W."/>
            <person name="Crous P.W."/>
            <person name="Grigoriev I.V."/>
        </authorList>
    </citation>
    <scope>NUCLEOTIDE SEQUENCE</scope>
    <source>
        <strain evidence="3">CBS 342.82</strain>
    </source>
</reference>
<protein>
    <submittedName>
        <fullName evidence="3">Uncharacterized protein</fullName>
    </submittedName>
</protein>
<reference evidence="3" key="3">
    <citation type="submission" date="2025-08" db="UniProtKB">
        <authorList>
            <consortium name="RefSeq"/>
        </authorList>
    </citation>
    <scope>IDENTIFICATION</scope>
    <source>
        <strain evidence="3">CBS 342.82</strain>
    </source>
</reference>
<name>A0A6J3LYF4_9PEZI</name>
<dbReference type="AlphaFoldDB" id="A0A6J3LYF4"/>
<dbReference type="Proteomes" id="UP000504637">
    <property type="component" value="Unplaced"/>
</dbReference>
<gene>
    <name evidence="3" type="ORF">K489DRAFT_39659</name>
</gene>
<dbReference type="GeneID" id="54364680"/>
<proteinExistence type="predicted"/>
<reference evidence="3" key="2">
    <citation type="submission" date="2020-04" db="EMBL/GenBank/DDBJ databases">
        <authorList>
            <consortium name="NCBI Genome Project"/>
        </authorList>
    </citation>
    <scope>NUCLEOTIDE SEQUENCE</scope>
    <source>
        <strain evidence="3">CBS 342.82</strain>
    </source>
</reference>
<evidence type="ECO:0000313" key="2">
    <source>
        <dbReference type="Proteomes" id="UP000504637"/>
    </source>
</evidence>
<accession>A0A6J3LYF4</accession>
<evidence type="ECO:0000256" key="1">
    <source>
        <dbReference type="SAM" id="MobiDB-lite"/>
    </source>
</evidence>
<feature type="region of interest" description="Disordered" evidence="1">
    <location>
        <begin position="91"/>
        <end position="110"/>
    </location>
</feature>
<organism evidence="3">
    <name type="scientific">Dissoconium aciculare CBS 342.82</name>
    <dbReference type="NCBI Taxonomy" id="1314786"/>
    <lineage>
        <taxon>Eukaryota</taxon>
        <taxon>Fungi</taxon>
        <taxon>Dikarya</taxon>
        <taxon>Ascomycota</taxon>
        <taxon>Pezizomycotina</taxon>
        <taxon>Dothideomycetes</taxon>
        <taxon>Dothideomycetidae</taxon>
        <taxon>Mycosphaerellales</taxon>
        <taxon>Dissoconiaceae</taxon>
        <taxon>Dissoconium</taxon>
    </lineage>
</organism>